<proteinExistence type="predicted"/>
<reference evidence="1" key="1">
    <citation type="submission" date="2014-05" db="EMBL/GenBank/DDBJ databases">
        <title>The transcriptome of the halophilic microalga Tetraselmis sp. GSL018 isolated from the Great Salt Lake, Utah.</title>
        <authorList>
            <person name="Jinkerson R.E."/>
            <person name="D'Adamo S."/>
            <person name="Posewitz M.C."/>
        </authorList>
    </citation>
    <scope>NUCLEOTIDE SEQUENCE</scope>
    <source>
        <strain evidence="1">GSL018</strain>
    </source>
</reference>
<organism evidence="1">
    <name type="scientific">Tetraselmis sp. GSL018</name>
    <dbReference type="NCBI Taxonomy" id="582737"/>
    <lineage>
        <taxon>Eukaryota</taxon>
        <taxon>Viridiplantae</taxon>
        <taxon>Chlorophyta</taxon>
        <taxon>core chlorophytes</taxon>
        <taxon>Chlorodendrophyceae</taxon>
        <taxon>Chlorodendrales</taxon>
        <taxon>Chlorodendraceae</taxon>
        <taxon>Tetraselmis</taxon>
    </lineage>
</organism>
<accession>A0A061QWV1</accession>
<sequence length="29" mass="3008">MGLMGAVQVPMRDAAGVGGSWDSANMWGR</sequence>
<name>A0A061QWV1_9CHLO</name>
<evidence type="ECO:0000313" key="1">
    <source>
        <dbReference type="EMBL" id="JAC62959.1"/>
    </source>
</evidence>
<dbReference type="EMBL" id="GBEZ01023976">
    <property type="protein sequence ID" value="JAC62959.1"/>
    <property type="molecule type" value="Transcribed_RNA"/>
</dbReference>
<gene>
    <name evidence="1" type="ORF">TSPGSL018_21849</name>
</gene>
<protein>
    <submittedName>
        <fullName evidence="1">Uncharacterized protein</fullName>
    </submittedName>
</protein>
<dbReference type="AlphaFoldDB" id="A0A061QWV1"/>